<keyword evidence="2" id="KW-0472">Membrane</keyword>
<dbReference type="SUPFAM" id="SSF56954">
    <property type="entry name" value="Outer membrane efflux proteins (OEP)"/>
    <property type="match status" value="1"/>
</dbReference>
<keyword evidence="5" id="KW-1185">Reference proteome</keyword>
<gene>
    <name evidence="4" type="ORF">GCM10011494_19450</name>
</gene>
<dbReference type="AlphaFoldDB" id="A0A916X4K6"/>
<dbReference type="Gene3D" id="2.20.200.10">
    <property type="entry name" value="Outer membrane efflux proteins (OEP)"/>
    <property type="match status" value="1"/>
</dbReference>
<dbReference type="GO" id="GO:0015562">
    <property type="term" value="F:efflux transmembrane transporter activity"/>
    <property type="evidence" value="ECO:0007669"/>
    <property type="project" value="InterPro"/>
</dbReference>
<proteinExistence type="inferred from homology"/>
<reference evidence="4" key="2">
    <citation type="submission" date="2020-09" db="EMBL/GenBank/DDBJ databases">
        <authorList>
            <person name="Sun Q."/>
            <person name="Zhou Y."/>
        </authorList>
    </citation>
    <scope>NUCLEOTIDE SEQUENCE</scope>
    <source>
        <strain evidence="4">CGMCC 1.15095</strain>
    </source>
</reference>
<dbReference type="Pfam" id="PF02321">
    <property type="entry name" value="OEP"/>
    <property type="match status" value="2"/>
</dbReference>
<keyword evidence="2" id="KW-0812">Transmembrane</keyword>
<evidence type="ECO:0000313" key="5">
    <source>
        <dbReference type="Proteomes" id="UP000608154"/>
    </source>
</evidence>
<evidence type="ECO:0000256" key="1">
    <source>
        <dbReference type="ARBA" id="ARBA00007613"/>
    </source>
</evidence>
<evidence type="ECO:0000256" key="3">
    <source>
        <dbReference type="SAM" id="Coils"/>
    </source>
</evidence>
<organism evidence="4 5">
    <name type="scientific">Novosphingobium endophyticum</name>
    <dbReference type="NCBI Taxonomy" id="1955250"/>
    <lineage>
        <taxon>Bacteria</taxon>
        <taxon>Pseudomonadati</taxon>
        <taxon>Pseudomonadota</taxon>
        <taxon>Alphaproteobacteria</taxon>
        <taxon>Sphingomonadales</taxon>
        <taxon>Sphingomonadaceae</taxon>
        <taxon>Novosphingobium</taxon>
    </lineage>
</organism>
<evidence type="ECO:0000256" key="2">
    <source>
        <dbReference type="RuleBase" id="RU362097"/>
    </source>
</evidence>
<comment type="subcellular location">
    <subcellularLocation>
        <location evidence="2">Cell membrane</location>
        <topology evidence="2">Lipid-anchor</topology>
    </subcellularLocation>
</comment>
<protein>
    <submittedName>
        <fullName evidence="4">Transporter</fullName>
    </submittedName>
</protein>
<feature type="coiled-coil region" evidence="3">
    <location>
        <begin position="207"/>
        <end position="234"/>
    </location>
</feature>
<reference evidence="4" key="1">
    <citation type="journal article" date="2014" name="Int. J. Syst. Evol. Microbiol.">
        <title>Complete genome sequence of Corynebacterium casei LMG S-19264T (=DSM 44701T), isolated from a smear-ripened cheese.</title>
        <authorList>
            <consortium name="US DOE Joint Genome Institute (JGI-PGF)"/>
            <person name="Walter F."/>
            <person name="Albersmeier A."/>
            <person name="Kalinowski J."/>
            <person name="Ruckert C."/>
        </authorList>
    </citation>
    <scope>NUCLEOTIDE SEQUENCE</scope>
    <source>
        <strain evidence="4">CGMCC 1.15095</strain>
    </source>
</reference>
<dbReference type="InterPro" id="IPR010131">
    <property type="entry name" value="MdtP/NodT-like"/>
</dbReference>
<accession>A0A916X4K6</accession>
<dbReference type="InterPro" id="IPR003423">
    <property type="entry name" value="OMP_efflux"/>
</dbReference>
<name>A0A916X4K6_9SPHN</name>
<dbReference type="EMBL" id="BMHK01000011">
    <property type="protein sequence ID" value="GGC00984.1"/>
    <property type="molecule type" value="Genomic_DNA"/>
</dbReference>
<keyword evidence="3" id="KW-0175">Coiled coil</keyword>
<keyword evidence="2" id="KW-1134">Transmembrane beta strand</keyword>
<sequence>MLAFAVAGCAPSVRVPDPVTTLPARFEIRAAPGAETLVLDRWWLTFNDLQLTALVQGALKGSTTARIALARLEQARASRALSRAGTLPSGSISASATEQGRESLWGTGISASGQESYSANFVPSWELDLFGRLAAIREQADVGSAAATYDFHAARLALAADVASSLFQARGIAVDLQNARETREITGQLARAARIGVERGLTSGQDLARLEADAASAAAEVTRLEGELQAAKRSLLILVGTPDAPTASLDVAAELEAPPELPGATPGILLARRPDVLSAGLALQSAILDTRIDRLALFPRFAIQPGLGLNANGAPGAGGTGFWSLAGNLTLPVLDRARLLAQFRLSEARGEEAVVNYERAVQTAFGEAENALVRLQAAKGRTQQLERAEERSRTAYEIATRGYRAGLTDLTTLLQTQRTWLQVRSARNQGRLAVLTGTVSAVRALGGGWSEDGMPDAVAPKSDGSQP</sequence>
<keyword evidence="2" id="KW-0564">Palmitate</keyword>
<comment type="caution">
    <text evidence="4">The sequence shown here is derived from an EMBL/GenBank/DDBJ whole genome shotgun (WGS) entry which is preliminary data.</text>
</comment>
<dbReference type="Proteomes" id="UP000608154">
    <property type="component" value="Unassembled WGS sequence"/>
</dbReference>
<dbReference type="GO" id="GO:0005886">
    <property type="term" value="C:plasma membrane"/>
    <property type="evidence" value="ECO:0007669"/>
    <property type="project" value="UniProtKB-SubCell"/>
</dbReference>
<comment type="similarity">
    <text evidence="1 2">Belongs to the outer membrane factor (OMF) (TC 1.B.17) family.</text>
</comment>
<evidence type="ECO:0000313" key="4">
    <source>
        <dbReference type="EMBL" id="GGC00984.1"/>
    </source>
</evidence>
<keyword evidence="2" id="KW-0449">Lipoprotein</keyword>
<dbReference type="NCBIfam" id="TIGR01845">
    <property type="entry name" value="outer_NodT"/>
    <property type="match status" value="1"/>
</dbReference>
<dbReference type="Gene3D" id="1.20.1600.10">
    <property type="entry name" value="Outer membrane efflux proteins (OEP)"/>
    <property type="match status" value="1"/>
</dbReference>
<dbReference type="PANTHER" id="PTHR30203">
    <property type="entry name" value="OUTER MEMBRANE CATION EFFLUX PROTEIN"/>
    <property type="match status" value="1"/>
</dbReference>